<organism evidence="5 6">
    <name type="scientific">Ditylenchus destructor</name>
    <dbReference type="NCBI Taxonomy" id="166010"/>
    <lineage>
        <taxon>Eukaryota</taxon>
        <taxon>Metazoa</taxon>
        <taxon>Ecdysozoa</taxon>
        <taxon>Nematoda</taxon>
        <taxon>Chromadorea</taxon>
        <taxon>Rhabditida</taxon>
        <taxon>Tylenchina</taxon>
        <taxon>Tylenchomorpha</taxon>
        <taxon>Sphaerularioidea</taxon>
        <taxon>Anguinidae</taxon>
        <taxon>Anguininae</taxon>
        <taxon>Ditylenchus</taxon>
    </lineage>
</organism>
<accession>A0AAD4RDM5</accession>
<comment type="caution">
    <text evidence="5">The sequence shown here is derived from an EMBL/GenBank/DDBJ whole genome shotgun (WGS) entry which is preliminary data.</text>
</comment>
<dbReference type="AlphaFoldDB" id="A0AAD4RDM5"/>
<evidence type="ECO:0000256" key="1">
    <source>
        <dbReference type="ARBA" id="ARBA00022737"/>
    </source>
</evidence>
<reference evidence="5" key="1">
    <citation type="submission" date="2022-01" db="EMBL/GenBank/DDBJ databases">
        <title>Genome Sequence Resource for Two Populations of Ditylenchus destructor, the Migratory Endoparasitic Phytonematode.</title>
        <authorList>
            <person name="Zhang H."/>
            <person name="Lin R."/>
            <person name="Xie B."/>
        </authorList>
    </citation>
    <scope>NUCLEOTIDE SEQUENCE</scope>
    <source>
        <strain evidence="5">BazhouSP</strain>
    </source>
</reference>
<evidence type="ECO:0000256" key="2">
    <source>
        <dbReference type="ARBA" id="ARBA00022803"/>
    </source>
</evidence>
<name>A0AAD4RDM5_9BILA</name>
<feature type="domain" description="Cns1/TTC4 wheel" evidence="4">
    <location>
        <begin position="300"/>
        <end position="408"/>
    </location>
</feature>
<keyword evidence="1" id="KW-0677">Repeat</keyword>
<dbReference type="SUPFAM" id="SSF48452">
    <property type="entry name" value="TPR-like"/>
    <property type="match status" value="1"/>
</dbReference>
<sequence length="421" mass="48757">MKTNSKILTDEERTAMAQKMDDELDKFMDQLAANRTTSGETQRPFDFDEWCKKIDQHPAFMTKLDESAMIDGEYAETLQALQAMKYSTEDDEDLCHTAIQHKGEGNKHFKLKKYRWAVDCYTNGIKVCCDDRKINSVLFSNRAAAQKHLGNLRSSLKDCVFARKFDHTNVKAILRGAECLLDLGYGKQCIEWINSSLAAAQGEKKEAAIFDEKTLSTLEDLQNKAKRLVLAEELNSRQKRMHSAKDSRRKQDLLEAFRERKLRFQPKLQTGENDGELFEWSDLEVQLNQLDKPARTYIDEQKNELIWPLLLQYPEVAQTDYISDCSESTPFSQLLFDVFSVPAPWDNLHEFRMDNVRLFVALDVFDEDEIMEVHFEQCLKEILSHPDVVIVQGLPVIQVYTKKHIKEQVISLGEGKMRIKR</sequence>
<dbReference type="Gene3D" id="1.25.40.10">
    <property type="entry name" value="Tetratricopeptide repeat domain"/>
    <property type="match status" value="1"/>
</dbReference>
<dbReference type="InterPro" id="IPR044059">
    <property type="entry name" value="Csn1/TTC4_wheel"/>
</dbReference>
<dbReference type="SMART" id="SM00028">
    <property type="entry name" value="TPR"/>
    <property type="match status" value="2"/>
</dbReference>
<comment type="similarity">
    <text evidence="3">Belongs to the TTC4 family.</text>
</comment>
<dbReference type="Proteomes" id="UP001201812">
    <property type="component" value="Unassembled WGS sequence"/>
</dbReference>
<dbReference type="EMBL" id="JAKKPZ010000001">
    <property type="protein sequence ID" value="KAI1728826.1"/>
    <property type="molecule type" value="Genomic_DNA"/>
</dbReference>
<dbReference type="InterPro" id="IPR019734">
    <property type="entry name" value="TPR_rpt"/>
</dbReference>
<evidence type="ECO:0000259" key="4">
    <source>
        <dbReference type="Pfam" id="PF18972"/>
    </source>
</evidence>
<evidence type="ECO:0000313" key="6">
    <source>
        <dbReference type="Proteomes" id="UP001201812"/>
    </source>
</evidence>
<dbReference type="GO" id="GO:0051879">
    <property type="term" value="F:Hsp90 protein binding"/>
    <property type="evidence" value="ECO:0007669"/>
    <property type="project" value="InterPro"/>
</dbReference>
<evidence type="ECO:0000313" key="5">
    <source>
        <dbReference type="EMBL" id="KAI1728826.1"/>
    </source>
</evidence>
<dbReference type="GO" id="GO:0030544">
    <property type="term" value="F:Hsp70 protein binding"/>
    <property type="evidence" value="ECO:0007669"/>
    <property type="project" value="TreeGrafter"/>
</dbReference>
<gene>
    <name evidence="5" type="ORF">DdX_01029</name>
</gene>
<dbReference type="PANTHER" id="PTHR46035">
    <property type="entry name" value="TETRATRICOPEPTIDE REPEAT PROTEIN 4"/>
    <property type="match status" value="1"/>
</dbReference>
<dbReference type="Pfam" id="PF18972">
    <property type="entry name" value="Wheel"/>
    <property type="match status" value="1"/>
</dbReference>
<dbReference type="PANTHER" id="PTHR46035:SF1">
    <property type="entry name" value="TETRATRICOPEPTIDE REPEAT PROTEIN 4"/>
    <property type="match status" value="1"/>
</dbReference>
<evidence type="ECO:0000256" key="3">
    <source>
        <dbReference type="ARBA" id="ARBA00023602"/>
    </source>
</evidence>
<protein>
    <submittedName>
        <fullName evidence="5">Tetratricopeptide repeat protein 4</fullName>
    </submittedName>
</protein>
<proteinExistence type="inferred from homology"/>
<dbReference type="GO" id="GO:0005634">
    <property type="term" value="C:nucleus"/>
    <property type="evidence" value="ECO:0007669"/>
    <property type="project" value="TreeGrafter"/>
</dbReference>
<dbReference type="InterPro" id="IPR011990">
    <property type="entry name" value="TPR-like_helical_dom_sf"/>
</dbReference>
<dbReference type="CDD" id="cd21377">
    <property type="entry name" value="CTWD_Cns1-like"/>
    <property type="match status" value="1"/>
</dbReference>
<keyword evidence="2" id="KW-0802">TPR repeat</keyword>
<keyword evidence="6" id="KW-1185">Reference proteome</keyword>
<dbReference type="GO" id="GO:0005829">
    <property type="term" value="C:cytosol"/>
    <property type="evidence" value="ECO:0007669"/>
    <property type="project" value="TreeGrafter"/>
</dbReference>
<dbReference type="GO" id="GO:0006457">
    <property type="term" value="P:protein folding"/>
    <property type="evidence" value="ECO:0007669"/>
    <property type="project" value="TreeGrafter"/>
</dbReference>